<organism evidence="3 4">
    <name type="scientific">Hymenobacter roseosalivarius DSM 11622</name>
    <dbReference type="NCBI Taxonomy" id="645990"/>
    <lineage>
        <taxon>Bacteria</taxon>
        <taxon>Pseudomonadati</taxon>
        <taxon>Bacteroidota</taxon>
        <taxon>Cytophagia</taxon>
        <taxon>Cytophagales</taxon>
        <taxon>Hymenobacteraceae</taxon>
        <taxon>Hymenobacter</taxon>
    </lineage>
</organism>
<dbReference type="PIRSF" id="PIRSF014753">
    <property type="entry name" value="UCP014753"/>
    <property type="match status" value="1"/>
</dbReference>
<dbReference type="STRING" id="645990.SAMN00120144_3994"/>
<dbReference type="RefSeq" id="WP_084443285.1">
    <property type="nucleotide sequence ID" value="NZ_FWWW01000024.1"/>
</dbReference>
<reference evidence="3 4" key="1">
    <citation type="submission" date="2017-04" db="EMBL/GenBank/DDBJ databases">
        <authorList>
            <person name="Afonso C.L."/>
            <person name="Miller P.J."/>
            <person name="Scott M.A."/>
            <person name="Spackman E."/>
            <person name="Goraichik I."/>
            <person name="Dimitrov K.M."/>
            <person name="Suarez D.L."/>
            <person name="Swayne D.E."/>
        </authorList>
    </citation>
    <scope>NUCLEOTIDE SEQUENCE [LARGE SCALE GENOMIC DNA]</scope>
    <source>
        <strain evidence="3 4">DSM 11622</strain>
    </source>
</reference>
<proteinExistence type="predicted"/>
<dbReference type="InterPro" id="IPR016624">
    <property type="entry name" value="UCP014753"/>
</dbReference>
<evidence type="ECO:0000259" key="2">
    <source>
        <dbReference type="Pfam" id="PF10022"/>
    </source>
</evidence>
<feature type="signal peptide" evidence="1">
    <location>
        <begin position="1"/>
        <end position="28"/>
    </location>
</feature>
<dbReference type="AlphaFoldDB" id="A0A1W1UI84"/>
<gene>
    <name evidence="3" type="ORF">SAMN00120144_3994</name>
</gene>
<dbReference type="PANTHER" id="PTHR35339:SF3">
    <property type="entry name" value="DUF2264 DOMAIN-CONTAINING PROTEIN"/>
    <property type="match status" value="1"/>
</dbReference>
<accession>A0A1W1UI84</accession>
<evidence type="ECO:0000313" key="4">
    <source>
        <dbReference type="Proteomes" id="UP000192266"/>
    </source>
</evidence>
<feature type="domain" description="DUF2264" evidence="2">
    <location>
        <begin position="41"/>
        <end position="399"/>
    </location>
</feature>
<dbReference type="OrthoDB" id="9813465at2"/>
<dbReference type="Pfam" id="PF10022">
    <property type="entry name" value="DUF2264"/>
    <property type="match status" value="1"/>
</dbReference>
<dbReference type="Proteomes" id="UP000192266">
    <property type="component" value="Unassembled WGS sequence"/>
</dbReference>
<sequence length="418" mass="45504">MNRRHFTGLLSGAAALPLVGTGVPGALAAAASHAPKPPKNDRAYWLQTLLKVVDPVLQALDKGQLKARMPVESAAENQESRRKVSHLEALGRSMAGLAPWLEHAAEAGEQAQQEQYRQLARRALANAVNPASPDFLNFNQTRQPVVDAAFLALGLLRAPTQLWEKLPAATQQHVVQALQSSRVIKPGYNNWLLFSATIEAALLKFTGAGDEMRMDYALRQHQSWYKGDGAYGDGPEFHWDYYNGYVIQPMLLQVLRTLVDAGKGDKELAAKVLSRAQRYATIQERLIGPDGSFAAFGRSLAYRCGAFQLLADVALQRQLPAELPPGQARTALTAVIRRTLEAPGTFDAGGWLQIGLCGHQPGIGENYISTGSLYLCSVAFLPLGLPASDAFWASPAQDWTAKKIWAGVDVKADHSYKE</sequence>
<evidence type="ECO:0000313" key="3">
    <source>
        <dbReference type="EMBL" id="SMB80723.1"/>
    </source>
</evidence>
<evidence type="ECO:0000256" key="1">
    <source>
        <dbReference type="SAM" id="SignalP"/>
    </source>
</evidence>
<dbReference type="InterPro" id="IPR049349">
    <property type="entry name" value="DUF2264_N"/>
</dbReference>
<feature type="chain" id="PRO_5013048727" description="DUF2264 domain-containing protein" evidence="1">
    <location>
        <begin position="29"/>
        <end position="418"/>
    </location>
</feature>
<dbReference type="EMBL" id="FWWW01000024">
    <property type="protein sequence ID" value="SMB80723.1"/>
    <property type="molecule type" value="Genomic_DNA"/>
</dbReference>
<keyword evidence="4" id="KW-1185">Reference proteome</keyword>
<dbReference type="PANTHER" id="PTHR35339">
    <property type="entry name" value="LINALOOL DEHYDRATASE_ISOMERASE DOMAIN-CONTAINING PROTEIN"/>
    <property type="match status" value="1"/>
</dbReference>
<name>A0A1W1UI84_9BACT</name>
<keyword evidence="1" id="KW-0732">Signal</keyword>
<protein>
    <recommendedName>
        <fullName evidence="2">DUF2264 domain-containing protein</fullName>
    </recommendedName>
</protein>